<keyword evidence="9" id="KW-0718">Serine biosynthesis</keyword>
<protein>
    <recommendedName>
        <fullName evidence="4">phosphoserine phosphatase</fullName>
        <ecNumber evidence="4">3.1.3.3</ecNumber>
    </recommendedName>
    <alternativeName>
        <fullName evidence="10">O-phosphoserine phosphohydrolase</fullName>
    </alternativeName>
</protein>
<dbReference type="PANTHER" id="PTHR43344:SF2">
    <property type="entry name" value="PHOSPHOSERINE PHOSPHATASE"/>
    <property type="match status" value="1"/>
</dbReference>
<reference evidence="14 15" key="1">
    <citation type="submission" date="2017-10" db="EMBL/GenBank/DDBJ databases">
        <title>Sequencing the genomes of 1000 actinobacteria strains.</title>
        <authorList>
            <person name="Klenk H.-P."/>
        </authorList>
    </citation>
    <scope>NUCLEOTIDE SEQUENCE [LARGE SCALE GENOMIC DNA]</scope>
    <source>
        <strain evidence="14 15">DSM 21838</strain>
    </source>
</reference>
<evidence type="ECO:0000256" key="2">
    <source>
        <dbReference type="ARBA" id="ARBA00005135"/>
    </source>
</evidence>
<dbReference type="Pfam" id="PF12710">
    <property type="entry name" value="HAD"/>
    <property type="match status" value="1"/>
</dbReference>
<dbReference type="SFLD" id="SFLDF00029">
    <property type="entry name" value="phosphoserine_phosphatase"/>
    <property type="match status" value="1"/>
</dbReference>
<organism evidence="14 15">
    <name type="scientific">Georgenia soli</name>
    <dbReference type="NCBI Taxonomy" id="638953"/>
    <lineage>
        <taxon>Bacteria</taxon>
        <taxon>Bacillati</taxon>
        <taxon>Actinomycetota</taxon>
        <taxon>Actinomycetes</taxon>
        <taxon>Micrococcales</taxon>
        <taxon>Bogoriellaceae</taxon>
        <taxon>Georgenia</taxon>
    </lineage>
</organism>
<dbReference type="SUPFAM" id="SSF56784">
    <property type="entry name" value="HAD-like"/>
    <property type="match status" value="1"/>
</dbReference>
<dbReference type="SFLD" id="SFLDG01137">
    <property type="entry name" value="C1.6.1:_Phosphoserine_Phosphat"/>
    <property type="match status" value="1"/>
</dbReference>
<comment type="caution">
    <text evidence="14">The sequence shown here is derived from an EMBL/GenBank/DDBJ whole genome shotgun (WGS) entry which is preliminary data.</text>
</comment>
<dbReference type="PANTHER" id="PTHR43344">
    <property type="entry name" value="PHOSPHOSERINE PHOSPHATASE"/>
    <property type="match status" value="1"/>
</dbReference>
<evidence type="ECO:0000256" key="8">
    <source>
        <dbReference type="ARBA" id="ARBA00022842"/>
    </source>
</evidence>
<evidence type="ECO:0000256" key="4">
    <source>
        <dbReference type="ARBA" id="ARBA00012640"/>
    </source>
</evidence>
<dbReference type="GO" id="GO:0036424">
    <property type="term" value="F:L-phosphoserine phosphatase activity"/>
    <property type="evidence" value="ECO:0007669"/>
    <property type="project" value="InterPro"/>
</dbReference>
<dbReference type="SFLD" id="SFLDG01136">
    <property type="entry name" value="C1.6:_Phosphoserine_Phosphatas"/>
    <property type="match status" value="1"/>
</dbReference>
<evidence type="ECO:0000256" key="1">
    <source>
        <dbReference type="ARBA" id="ARBA00001946"/>
    </source>
</evidence>
<keyword evidence="6" id="KW-0479">Metal-binding</keyword>
<evidence type="ECO:0000256" key="5">
    <source>
        <dbReference type="ARBA" id="ARBA00022605"/>
    </source>
</evidence>
<evidence type="ECO:0000256" key="11">
    <source>
        <dbReference type="ARBA" id="ARBA00048138"/>
    </source>
</evidence>
<comment type="catalytic activity">
    <reaction evidence="11">
        <text>O-phospho-L-serine + H2O = L-serine + phosphate</text>
        <dbReference type="Rhea" id="RHEA:21208"/>
        <dbReference type="ChEBI" id="CHEBI:15377"/>
        <dbReference type="ChEBI" id="CHEBI:33384"/>
        <dbReference type="ChEBI" id="CHEBI:43474"/>
        <dbReference type="ChEBI" id="CHEBI:57524"/>
        <dbReference type="EC" id="3.1.3.3"/>
    </reaction>
</comment>
<dbReference type="UniPathway" id="UPA00135">
    <property type="reaction ID" value="UER00198"/>
</dbReference>
<sequence length="300" mass="30480">MNDPVPSLVRAGLVSPRPVPESLVSHASAVLARVADDVTVADTSRDGWFGLALTGTLRPGTSADAASAELRGPATALGVDVAVTAGPLAAEGVGLLVTDVDSTLITAEVIELLAEHAGTREQVAAVTERAMRGELDFAASLRERVATLAGLDAGVLEDVRARVALTPGARELVAAVHEAGGSVGLVSGGFAEVVEPLAASLGIRHVVANTLEVVDGRLTGRTSGPVVDRAAKERHLRAWAEADGVPLDRVVAVGDGANDLDMLDAAGLGVAFCAKPVVQEQADAAVTFPRLDAVLGLLGR</sequence>
<dbReference type="RefSeq" id="WP_245862091.1">
    <property type="nucleotide sequence ID" value="NZ_PDJI01000004.1"/>
</dbReference>
<comment type="similarity">
    <text evidence="3">Belongs to the HAD-like hydrolase superfamily. SerB family.</text>
</comment>
<evidence type="ECO:0000256" key="7">
    <source>
        <dbReference type="ARBA" id="ARBA00022801"/>
    </source>
</evidence>
<feature type="active site" description="Nucleophile" evidence="13">
    <location>
        <position position="99"/>
    </location>
</feature>
<dbReference type="AlphaFoldDB" id="A0A2A9EJ78"/>
<feature type="active site" description="Proton donor" evidence="13">
    <location>
        <position position="101"/>
    </location>
</feature>
<dbReference type="EMBL" id="PDJI01000004">
    <property type="protein sequence ID" value="PFG38312.1"/>
    <property type="molecule type" value="Genomic_DNA"/>
</dbReference>
<evidence type="ECO:0000256" key="10">
    <source>
        <dbReference type="ARBA" id="ARBA00031693"/>
    </source>
</evidence>
<evidence type="ECO:0000313" key="15">
    <source>
        <dbReference type="Proteomes" id="UP000222106"/>
    </source>
</evidence>
<keyword evidence="15" id="KW-1185">Reference proteome</keyword>
<keyword evidence="8" id="KW-0460">Magnesium</keyword>
<gene>
    <name evidence="14" type="ORF">ATJ97_0786</name>
</gene>
<comment type="pathway">
    <text evidence="2">Amino-acid biosynthesis; L-serine biosynthesis; L-serine from 3-phospho-D-glycerate: step 3/3.</text>
</comment>
<keyword evidence="7" id="KW-0378">Hydrolase</keyword>
<comment type="catalytic activity">
    <reaction evidence="12">
        <text>O-phospho-D-serine + H2O = D-serine + phosphate</text>
        <dbReference type="Rhea" id="RHEA:24873"/>
        <dbReference type="ChEBI" id="CHEBI:15377"/>
        <dbReference type="ChEBI" id="CHEBI:35247"/>
        <dbReference type="ChEBI" id="CHEBI:43474"/>
        <dbReference type="ChEBI" id="CHEBI:58680"/>
        <dbReference type="EC" id="3.1.3.3"/>
    </reaction>
</comment>
<dbReference type="InterPro" id="IPR050582">
    <property type="entry name" value="HAD-like_SerB"/>
</dbReference>
<dbReference type="NCBIfam" id="TIGR00338">
    <property type="entry name" value="serB"/>
    <property type="match status" value="1"/>
</dbReference>
<evidence type="ECO:0000256" key="12">
    <source>
        <dbReference type="ARBA" id="ARBA00048523"/>
    </source>
</evidence>
<dbReference type="GO" id="GO:0006564">
    <property type="term" value="P:L-serine biosynthetic process"/>
    <property type="evidence" value="ECO:0007669"/>
    <property type="project" value="UniProtKB-KW"/>
</dbReference>
<dbReference type="EC" id="3.1.3.3" evidence="4"/>
<evidence type="ECO:0000313" key="14">
    <source>
        <dbReference type="EMBL" id="PFG38312.1"/>
    </source>
</evidence>
<evidence type="ECO:0000256" key="6">
    <source>
        <dbReference type="ARBA" id="ARBA00022723"/>
    </source>
</evidence>
<dbReference type="GO" id="GO:0000287">
    <property type="term" value="F:magnesium ion binding"/>
    <property type="evidence" value="ECO:0007669"/>
    <property type="project" value="TreeGrafter"/>
</dbReference>
<dbReference type="Proteomes" id="UP000222106">
    <property type="component" value="Unassembled WGS sequence"/>
</dbReference>
<proteinExistence type="inferred from homology"/>
<dbReference type="NCBIfam" id="TIGR01488">
    <property type="entry name" value="HAD-SF-IB"/>
    <property type="match status" value="1"/>
</dbReference>
<keyword evidence="5" id="KW-0028">Amino-acid biosynthesis</keyword>
<evidence type="ECO:0000256" key="9">
    <source>
        <dbReference type="ARBA" id="ARBA00023299"/>
    </source>
</evidence>
<dbReference type="InterPro" id="IPR004469">
    <property type="entry name" value="PSP"/>
</dbReference>
<name>A0A2A9EJ78_9MICO</name>
<dbReference type="InterPro" id="IPR036412">
    <property type="entry name" value="HAD-like_sf"/>
</dbReference>
<dbReference type="Gene3D" id="3.40.50.1000">
    <property type="entry name" value="HAD superfamily/HAD-like"/>
    <property type="match status" value="1"/>
</dbReference>
<comment type="cofactor">
    <cofactor evidence="1">
        <name>Mg(2+)</name>
        <dbReference type="ChEBI" id="CHEBI:18420"/>
    </cofactor>
</comment>
<evidence type="ECO:0000256" key="13">
    <source>
        <dbReference type="PIRSR" id="PIRSR604469-1"/>
    </source>
</evidence>
<accession>A0A2A9EJ78</accession>
<dbReference type="InterPro" id="IPR023214">
    <property type="entry name" value="HAD_sf"/>
</dbReference>
<evidence type="ECO:0000256" key="3">
    <source>
        <dbReference type="ARBA" id="ARBA00009184"/>
    </source>
</evidence>
<dbReference type="SFLD" id="SFLDS00003">
    <property type="entry name" value="Haloacid_Dehalogenase"/>
    <property type="match status" value="1"/>
</dbReference>
<dbReference type="GO" id="GO:0005737">
    <property type="term" value="C:cytoplasm"/>
    <property type="evidence" value="ECO:0007669"/>
    <property type="project" value="TreeGrafter"/>
</dbReference>